<reference evidence="1 2" key="1">
    <citation type="submission" date="2005-11" db="EMBL/GenBank/DDBJ databases">
        <title>The complete genome sequence of Lawsonia intracellularis: the causative agent of proliferative enteropathy.</title>
        <authorList>
            <person name="Kaur K."/>
            <person name="Zhang Q."/>
            <person name="Beckler D."/>
            <person name="Munir S."/>
            <person name="Li L."/>
            <person name="Kinsley K."/>
            <person name="Herron L."/>
            <person name="Peterson A."/>
            <person name="May B."/>
            <person name="Singh S."/>
            <person name="Gebhart C."/>
            <person name="Kapur V."/>
        </authorList>
    </citation>
    <scope>NUCLEOTIDE SEQUENCE [LARGE SCALE GENOMIC DNA]</scope>
    <source>
        <strain evidence="1 2">PHE/MN1-00</strain>
    </source>
</reference>
<evidence type="ECO:0000313" key="2">
    <source>
        <dbReference type="Proteomes" id="UP000002430"/>
    </source>
</evidence>
<keyword evidence="2" id="KW-1185">Reference proteome</keyword>
<name>Q1MQR2_LAWIP</name>
<dbReference type="EMBL" id="AM180252">
    <property type="protein sequence ID" value="CAJ54665.1"/>
    <property type="molecule type" value="Genomic_DNA"/>
</dbReference>
<dbReference type="RefSeq" id="WP_011526694.1">
    <property type="nucleotide sequence ID" value="NC_008011.1"/>
</dbReference>
<dbReference type="AlphaFoldDB" id="Q1MQR2"/>
<dbReference type="KEGG" id="lip:LI0611"/>
<gene>
    <name evidence="1" type="ordered locus">LI0611</name>
</gene>
<evidence type="ECO:0000313" key="1">
    <source>
        <dbReference type="EMBL" id="CAJ54665.1"/>
    </source>
</evidence>
<proteinExistence type="predicted"/>
<dbReference type="HOGENOM" id="CLU_083263_0_0_7"/>
<organism evidence="1 2">
    <name type="scientific">Lawsonia intracellularis (strain PHE/MN1-00)</name>
    <dbReference type="NCBI Taxonomy" id="363253"/>
    <lineage>
        <taxon>Bacteria</taxon>
        <taxon>Pseudomonadati</taxon>
        <taxon>Thermodesulfobacteriota</taxon>
        <taxon>Desulfovibrionia</taxon>
        <taxon>Desulfovibrionales</taxon>
        <taxon>Desulfovibrionaceae</taxon>
        <taxon>Lawsonia</taxon>
    </lineage>
</organism>
<dbReference type="STRING" id="363253.LI0611"/>
<dbReference type="Proteomes" id="UP000002430">
    <property type="component" value="Chromosome"/>
</dbReference>
<protein>
    <submittedName>
        <fullName evidence="1">Uncharacterized protein</fullName>
    </submittedName>
</protein>
<sequence>MIILLRYVILLELGLLIISCSSVQTKFPIASKDVHEIWYTYERYAEQQGKKSTPYRIKGTLLYHADKAIKRLSVIIWSNGNFPICLDGMAGMNTPVVRLHATQDKFIIYSIIDKEAKVFSNTDKVFLELEKPLPFGFYDFVSLIRGQFYNVFGKQVQGVSPLSMSNGNIIYTLLGGKLSGTLELSQSGLPVKWENSTVGWSLTITYDDQTKLPSKVILFDNKNNKIVFIVKGRETFLQNFTNSQLQLILPEGVDVQYISYE</sequence>
<dbReference type="eggNOG" id="ENOG5032ZKK">
    <property type="taxonomic scope" value="Bacteria"/>
</dbReference>
<accession>Q1MQR2</accession>